<reference evidence="10 11" key="1">
    <citation type="journal article" date="2014" name="Int. J. Syst. Evol. Microbiol.">
        <title>Complete genome sequence of Corynebacterium casei LMG S-19264T (=DSM 44701T), isolated from a smear-ripened cheese.</title>
        <authorList>
            <consortium name="US DOE Joint Genome Institute (JGI-PGF)"/>
            <person name="Walter F."/>
            <person name="Albersmeier A."/>
            <person name="Kalinowski J."/>
            <person name="Ruckert C."/>
        </authorList>
    </citation>
    <scope>NUCLEOTIDE SEQUENCE [LARGE SCALE GENOMIC DNA]</scope>
    <source>
        <strain evidence="10 11">NBRC 110095</strain>
    </source>
</reference>
<comment type="caution">
    <text evidence="10">The sequence shown here is derived from an EMBL/GenBank/DDBJ whole genome shotgun (WGS) entry which is preliminary data.</text>
</comment>
<dbReference type="FunFam" id="3.40.50.300:FF:000006">
    <property type="entry name" value="DNA-binding transcriptional regulator NtrC"/>
    <property type="match status" value="1"/>
</dbReference>
<dbReference type="InterPro" id="IPR058031">
    <property type="entry name" value="AAA_lid_NorR"/>
</dbReference>
<keyword evidence="3" id="KW-0805">Transcription regulation</keyword>
<dbReference type="GO" id="GO:0006355">
    <property type="term" value="P:regulation of DNA-templated transcription"/>
    <property type="evidence" value="ECO:0007669"/>
    <property type="project" value="InterPro"/>
</dbReference>
<dbReference type="Pfam" id="PF25601">
    <property type="entry name" value="AAA_lid_14"/>
    <property type="match status" value="1"/>
</dbReference>
<dbReference type="CDD" id="cd17569">
    <property type="entry name" value="REC_HupR-like"/>
    <property type="match status" value="1"/>
</dbReference>
<dbReference type="Pfam" id="PF00072">
    <property type="entry name" value="Response_reg"/>
    <property type="match status" value="1"/>
</dbReference>
<keyword evidence="5" id="KW-0804">Transcription</keyword>
<evidence type="ECO:0000313" key="11">
    <source>
        <dbReference type="Proteomes" id="UP001156870"/>
    </source>
</evidence>
<accession>A0AA37WLZ0</accession>
<dbReference type="Proteomes" id="UP001156870">
    <property type="component" value="Unassembled WGS sequence"/>
</dbReference>
<dbReference type="Gene3D" id="3.40.50.300">
    <property type="entry name" value="P-loop containing nucleotide triphosphate hydrolases"/>
    <property type="match status" value="1"/>
</dbReference>
<dbReference type="PROSITE" id="PS50110">
    <property type="entry name" value="RESPONSE_REGULATORY"/>
    <property type="match status" value="1"/>
</dbReference>
<dbReference type="Gene3D" id="3.40.50.2300">
    <property type="match status" value="1"/>
</dbReference>
<dbReference type="RefSeq" id="WP_284284753.1">
    <property type="nucleotide sequence ID" value="NZ_BSPD01000001.1"/>
</dbReference>
<dbReference type="Gene3D" id="1.10.10.60">
    <property type="entry name" value="Homeodomain-like"/>
    <property type="match status" value="1"/>
</dbReference>
<dbReference type="InterPro" id="IPR003593">
    <property type="entry name" value="AAA+_ATPase"/>
</dbReference>
<evidence type="ECO:0000256" key="5">
    <source>
        <dbReference type="ARBA" id="ARBA00023163"/>
    </source>
</evidence>
<dbReference type="GO" id="GO:0000160">
    <property type="term" value="P:phosphorelay signal transduction system"/>
    <property type="evidence" value="ECO:0007669"/>
    <property type="project" value="InterPro"/>
</dbReference>
<dbReference type="EMBL" id="BSPD01000001">
    <property type="protein sequence ID" value="GLS24336.1"/>
    <property type="molecule type" value="Genomic_DNA"/>
</dbReference>
<keyword evidence="11" id="KW-1185">Reference proteome</keyword>
<dbReference type="Pfam" id="PF02954">
    <property type="entry name" value="HTH_8"/>
    <property type="match status" value="1"/>
</dbReference>
<keyword evidence="4" id="KW-0238">DNA-binding</keyword>
<dbReference type="PANTHER" id="PTHR32071">
    <property type="entry name" value="TRANSCRIPTIONAL REGULATORY PROTEIN"/>
    <property type="match status" value="1"/>
</dbReference>
<keyword evidence="1" id="KW-0547">Nucleotide-binding</keyword>
<dbReference type="SUPFAM" id="SSF46689">
    <property type="entry name" value="Homeodomain-like"/>
    <property type="match status" value="1"/>
</dbReference>
<dbReference type="InterPro" id="IPR025944">
    <property type="entry name" value="Sigma_54_int_dom_CS"/>
</dbReference>
<dbReference type="SMART" id="SM00448">
    <property type="entry name" value="REC"/>
    <property type="match status" value="1"/>
</dbReference>
<dbReference type="AlphaFoldDB" id="A0AA37WLZ0"/>
<dbReference type="SUPFAM" id="SSF52172">
    <property type="entry name" value="CheY-like"/>
    <property type="match status" value="1"/>
</dbReference>
<dbReference type="SUPFAM" id="SSF52540">
    <property type="entry name" value="P-loop containing nucleoside triphosphate hydrolases"/>
    <property type="match status" value="1"/>
</dbReference>
<feature type="domain" description="Sigma-54 factor interaction" evidence="8">
    <location>
        <begin position="158"/>
        <end position="387"/>
    </location>
</feature>
<dbReference type="GO" id="GO:0005524">
    <property type="term" value="F:ATP binding"/>
    <property type="evidence" value="ECO:0007669"/>
    <property type="project" value="UniProtKB-KW"/>
</dbReference>
<dbReference type="SMART" id="SM00382">
    <property type="entry name" value="AAA"/>
    <property type="match status" value="1"/>
</dbReference>
<evidence type="ECO:0000256" key="4">
    <source>
        <dbReference type="ARBA" id="ARBA00023125"/>
    </source>
</evidence>
<dbReference type="CDD" id="cd00009">
    <property type="entry name" value="AAA"/>
    <property type="match status" value="1"/>
</dbReference>
<keyword evidence="2" id="KW-0067">ATP-binding</keyword>
<dbReference type="PANTHER" id="PTHR32071:SF117">
    <property type="entry name" value="PTS-DEPENDENT DIHYDROXYACETONE KINASE OPERON REGULATORY PROTEIN-RELATED"/>
    <property type="match status" value="1"/>
</dbReference>
<feature type="domain" description="Response regulatory" evidence="9">
    <location>
        <begin position="13"/>
        <end position="128"/>
    </location>
</feature>
<gene>
    <name evidence="10" type="primary">sypG</name>
    <name evidence="10" type="ORF">GCM10007877_00470</name>
</gene>
<dbReference type="Gene3D" id="1.10.8.60">
    <property type="match status" value="1"/>
</dbReference>
<name>A0AA37WLZ0_9GAMM</name>
<proteinExistence type="predicted"/>
<dbReference type="PROSITE" id="PS50045">
    <property type="entry name" value="SIGMA54_INTERACT_4"/>
    <property type="match status" value="1"/>
</dbReference>
<evidence type="ECO:0000259" key="9">
    <source>
        <dbReference type="PROSITE" id="PS50110"/>
    </source>
</evidence>
<dbReference type="InterPro" id="IPR009057">
    <property type="entry name" value="Homeodomain-like_sf"/>
</dbReference>
<dbReference type="Pfam" id="PF00158">
    <property type="entry name" value="Sigma54_activat"/>
    <property type="match status" value="1"/>
</dbReference>
<dbReference type="InterPro" id="IPR025943">
    <property type="entry name" value="Sigma_54_int_dom_ATP-bd_2"/>
</dbReference>
<dbReference type="GO" id="GO:0043565">
    <property type="term" value="F:sequence-specific DNA binding"/>
    <property type="evidence" value="ECO:0007669"/>
    <property type="project" value="InterPro"/>
</dbReference>
<feature type="region of interest" description="Disordered" evidence="7">
    <location>
        <begin position="419"/>
        <end position="450"/>
    </location>
</feature>
<evidence type="ECO:0000256" key="6">
    <source>
        <dbReference type="PROSITE-ProRule" id="PRU00169"/>
    </source>
</evidence>
<dbReference type="InterPro" id="IPR027417">
    <property type="entry name" value="P-loop_NTPase"/>
</dbReference>
<feature type="compositionally biased region" description="Low complexity" evidence="7">
    <location>
        <begin position="433"/>
        <end position="442"/>
    </location>
</feature>
<evidence type="ECO:0000256" key="3">
    <source>
        <dbReference type="ARBA" id="ARBA00023015"/>
    </source>
</evidence>
<evidence type="ECO:0000256" key="2">
    <source>
        <dbReference type="ARBA" id="ARBA00022840"/>
    </source>
</evidence>
<dbReference type="PROSITE" id="PS00676">
    <property type="entry name" value="SIGMA54_INTERACT_2"/>
    <property type="match status" value="1"/>
</dbReference>
<feature type="modified residue" description="4-aspartylphosphate" evidence="6">
    <location>
        <position position="62"/>
    </location>
</feature>
<evidence type="ECO:0000313" key="10">
    <source>
        <dbReference type="EMBL" id="GLS24336.1"/>
    </source>
</evidence>
<dbReference type="InterPro" id="IPR002078">
    <property type="entry name" value="Sigma_54_int"/>
</dbReference>
<evidence type="ECO:0000256" key="7">
    <source>
        <dbReference type="SAM" id="MobiDB-lite"/>
    </source>
</evidence>
<evidence type="ECO:0000256" key="1">
    <source>
        <dbReference type="ARBA" id="ARBA00022741"/>
    </source>
</evidence>
<dbReference type="InterPro" id="IPR011006">
    <property type="entry name" value="CheY-like_superfamily"/>
</dbReference>
<evidence type="ECO:0000259" key="8">
    <source>
        <dbReference type="PROSITE" id="PS50045"/>
    </source>
</evidence>
<dbReference type="InterPro" id="IPR001789">
    <property type="entry name" value="Sig_transdc_resp-reg_receiver"/>
</dbReference>
<organism evidence="10 11">
    <name type="scientific">Marinibactrum halimedae</name>
    <dbReference type="NCBI Taxonomy" id="1444977"/>
    <lineage>
        <taxon>Bacteria</taxon>
        <taxon>Pseudomonadati</taxon>
        <taxon>Pseudomonadota</taxon>
        <taxon>Gammaproteobacteria</taxon>
        <taxon>Cellvibrionales</taxon>
        <taxon>Cellvibrionaceae</taxon>
        <taxon>Marinibactrum</taxon>
    </lineage>
</organism>
<keyword evidence="6" id="KW-0597">Phosphoprotein</keyword>
<dbReference type="PROSITE" id="PS00688">
    <property type="entry name" value="SIGMA54_INTERACT_3"/>
    <property type="match status" value="1"/>
</dbReference>
<sequence>MTTHIHPNLEGATVLFVDDEPQILRALERGMATLPCQIMLAESGEQALEIMSQQPADIIISDMRMPGMSGDELLSRIAEDYPETVRMVLTGYAEMSSVLKAVNEGHIWGYMSKPWNEEQLIISLEQAIYTQRILAEYSLLRRNMESYERQFRERFEGFIGSSVAMEFVYKSIEQCAPSHASVFITGPTGSGKEVTAAAIHNLSPRKNKPFLAINCAAIPHELMESEIFGHIKGAFSGAISNRQGAASLAHGGTLFLDELGEMDISLQAKLLRFIQTGCFQKVGSEKVEKVDIRFIAATNRDPLDAIQDKQLREDLYYRLNVISIHLPPLCERDKDALLIARNNLDKYSTQEGKVFIGIEENAENLIVNYPWPGNVRQLINTIHSAVIMSEGPLLSLQALGFALKLSNEELQQYSKRPLRKAPIQPISQPTNSPPSLSAESSSNGNTHDVTLNSNFDGSNLDKSCIDRSNIILPLAEVEKIAIERAISLCDGNVVKAAGELKVSPSTLYRKIQNWQTTA</sequence>
<protein>
    <submittedName>
        <fullName evidence="10">Sigma-54-dependent Fis family transcriptional regulator</fullName>
    </submittedName>
</protein>
<dbReference type="InterPro" id="IPR002197">
    <property type="entry name" value="HTH_Fis"/>
</dbReference>